<evidence type="ECO:0000313" key="4">
    <source>
        <dbReference type="Proteomes" id="UP000515934"/>
    </source>
</evidence>
<dbReference type="AlphaFoldDB" id="A0A7G9S655"/>
<keyword evidence="2" id="KW-1133">Transmembrane helix</keyword>
<feature type="transmembrane region" description="Helical" evidence="2">
    <location>
        <begin position="64"/>
        <end position="82"/>
    </location>
</feature>
<feature type="compositionally biased region" description="Polar residues" evidence="1">
    <location>
        <begin position="94"/>
        <end position="107"/>
    </location>
</feature>
<feature type="transmembrane region" description="Helical" evidence="2">
    <location>
        <begin position="40"/>
        <end position="58"/>
    </location>
</feature>
<protein>
    <submittedName>
        <fullName evidence="3">DUF3040 domain-containing protein</fullName>
    </submittedName>
</protein>
<dbReference type="KEGG" id="ldn:H9L06_03060"/>
<proteinExistence type="predicted"/>
<keyword evidence="4" id="KW-1185">Reference proteome</keyword>
<evidence type="ECO:0000256" key="2">
    <source>
        <dbReference type="SAM" id="Phobius"/>
    </source>
</evidence>
<dbReference type="Proteomes" id="UP000515934">
    <property type="component" value="Chromosome"/>
</dbReference>
<accession>A0A7G9S655</accession>
<keyword evidence="2" id="KW-0472">Membrane</keyword>
<dbReference type="EMBL" id="CP060716">
    <property type="protein sequence ID" value="QNN63330.1"/>
    <property type="molecule type" value="Genomic_DNA"/>
</dbReference>
<reference evidence="3 4" key="1">
    <citation type="submission" date="2020-08" db="EMBL/GenBank/DDBJ databases">
        <title>Genome sequence of Leucobacter denitrificans KACC 14055T.</title>
        <authorList>
            <person name="Hyun D.-W."/>
            <person name="Bae J.-W."/>
        </authorList>
    </citation>
    <scope>NUCLEOTIDE SEQUENCE [LARGE SCALE GENOMIC DNA]</scope>
    <source>
        <strain evidence="3 4">KACC 14055</strain>
    </source>
</reference>
<evidence type="ECO:0000313" key="3">
    <source>
        <dbReference type="EMBL" id="QNN63330.1"/>
    </source>
</evidence>
<evidence type="ECO:0000256" key="1">
    <source>
        <dbReference type="SAM" id="MobiDB-lite"/>
    </source>
</evidence>
<feature type="region of interest" description="Disordered" evidence="1">
    <location>
        <begin position="89"/>
        <end position="125"/>
    </location>
</feature>
<keyword evidence="2" id="KW-0812">Transmembrane</keyword>
<organism evidence="3 4">
    <name type="scientific">Leucobacter denitrificans</name>
    <dbReference type="NCBI Taxonomy" id="683042"/>
    <lineage>
        <taxon>Bacteria</taxon>
        <taxon>Bacillati</taxon>
        <taxon>Actinomycetota</taxon>
        <taxon>Actinomycetes</taxon>
        <taxon>Micrococcales</taxon>
        <taxon>Microbacteriaceae</taxon>
        <taxon>Leucobacter</taxon>
    </lineage>
</organism>
<dbReference type="RefSeq" id="WP_187555797.1">
    <property type="nucleotide sequence ID" value="NZ_CP060716.1"/>
</dbReference>
<name>A0A7G9S655_9MICO</name>
<dbReference type="Pfam" id="PF11239">
    <property type="entry name" value="DUF3040"/>
    <property type="match status" value="1"/>
</dbReference>
<gene>
    <name evidence="3" type="ORF">H9L06_03060</name>
</gene>
<sequence>MALSEHEQRLLDEMERRLYQSEADLLPAASGQPRRFNYRSLVLGTLLALVGIGLLIGGAAIQQFWLGLLGFIAMLGGVLVMFSKRTEIDEFEDSTSSGKRPSGSQKESLSERMERRWDERMGDGR</sequence>
<feature type="compositionally biased region" description="Basic and acidic residues" evidence="1">
    <location>
        <begin position="108"/>
        <end position="125"/>
    </location>
</feature>
<dbReference type="InterPro" id="IPR021401">
    <property type="entry name" value="DUF3040"/>
</dbReference>